<evidence type="ECO:0000256" key="1">
    <source>
        <dbReference type="SAM" id="MobiDB-lite"/>
    </source>
</evidence>
<name>A0ABZ0RUR0_9BACI</name>
<dbReference type="Proteomes" id="UP001322664">
    <property type="component" value="Chromosome"/>
</dbReference>
<accession>A0ABZ0RUR0</accession>
<organism evidence="2 3">
    <name type="scientific">Lysinibacillus louembei</name>
    <dbReference type="NCBI Taxonomy" id="1470088"/>
    <lineage>
        <taxon>Bacteria</taxon>
        <taxon>Bacillati</taxon>
        <taxon>Bacillota</taxon>
        <taxon>Bacilli</taxon>
        <taxon>Bacillales</taxon>
        <taxon>Bacillaceae</taxon>
        <taxon>Lysinibacillus</taxon>
    </lineage>
</organism>
<protein>
    <recommendedName>
        <fullName evidence="4">Flagellar hook-length control protein FliK</fullName>
    </recommendedName>
</protein>
<reference evidence="2 3" key="1">
    <citation type="submission" date="2023-09" db="EMBL/GenBank/DDBJ databases">
        <authorList>
            <person name="Page C.A."/>
            <person name="Perez-Diaz I.M."/>
        </authorList>
    </citation>
    <scope>NUCLEOTIDE SEQUENCE [LARGE SCALE GENOMIC DNA]</scope>
    <source>
        <strain evidence="2 3">Ll15</strain>
    </source>
</reference>
<proteinExistence type="predicted"/>
<evidence type="ECO:0008006" key="4">
    <source>
        <dbReference type="Google" id="ProtNLM"/>
    </source>
</evidence>
<keyword evidence="3" id="KW-1185">Reference proteome</keyword>
<gene>
    <name evidence="2" type="ORF">R6U77_19075</name>
</gene>
<sequence length="630" mass="69231">MTSTSFNPIATQAQAQVMTANQPLTLKQGQIFHGTIKQLYPDQMAEIQVGNNKLVAKLEVPLKVGDAHFFQVTNTAGAQAELKVVSNPMSATLTPAQQMTQLLEAMNLPKTADMQQVLGHFMKQQMPISREQLIQAEQWMKSLPEGISKQDALLAIQRMVEYKMPFTNQVFQALVQGAKTDGMSTALQNLLQQLAATVGGNEQLKSSIIGQLQSLAKPFDAELGGMMLGKAVQLLSDSASNVSERLQALQLLKQAGVVPQNATLANWQGQQAQGQAPANSAGQLIAQILQARPEQSSAIVEQARAFIANDNLLTTTQKEHLQQLVERFSQLPQSKQTLTAFGQQLQTELLKAYANNTATQQFTTNEHGLSAKEQILSMLKPELTAHQQDTLLKNIVQEAKNIPQPAIQSQLTQADAQLQSSMDSKAMEQAMKTVLKGLGISYEATLQNKAVDMQAVAGQLKPQLLALIQDMTTPPALRDAAETVMARMNGMQLLSGENGHQHQLVMQVPLEFFGKKMDATLQWNGRMKEDGKIDANYARVLFYLHMESLQETVIDMQVQNRVVTVTLFNDNEGLAPLAEPLKKSLKEGLLSKDYQLSAVFIKQFESSAQQQSDRPISEQAEEHSGVDIRV</sequence>
<feature type="region of interest" description="Disordered" evidence="1">
    <location>
        <begin position="610"/>
        <end position="630"/>
    </location>
</feature>
<dbReference type="EMBL" id="CP137624">
    <property type="protein sequence ID" value="WPK11968.1"/>
    <property type="molecule type" value="Genomic_DNA"/>
</dbReference>
<feature type="compositionally biased region" description="Basic and acidic residues" evidence="1">
    <location>
        <begin position="620"/>
        <end position="630"/>
    </location>
</feature>
<dbReference type="RefSeq" id="WP_319836826.1">
    <property type="nucleotide sequence ID" value="NZ_CP137624.1"/>
</dbReference>
<evidence type="ECO:0000313" key="3">
    <source>
        <dbReference type="Proteomes" id="UP001322664"/>
    </source>
</evidence>
<evidence type="ECO:0000313" key="2">
    <source>
        <dbReference type="EMBL" id="WPK11968.1"/>
    </source>
</evidence>